<accession>A0A7S8IEL9</accession>
<dbReference type="Gene3D" id="3.20.20.10">
    <property type="entry name" value="Alanine racemase"/>
    <property type="match status" value="1"/>
</dbReference>
<keyword evidence="2" id="KW-0456">Lyase</keyword>
<dbReference type="KEGG" id="pmet:G4Y79_23350"/>
<name>A0A7S8IEL9_9CHLR</name>
<dbReference type="PANTHER" id="PTHR28004:SF2">
    <property type="entry name" value="D-SERINE DEHYDRATASE"/>
    <property type="match status" value="1"/>
</dbReference>
<dbReference type="InterPro" id="IPR029066">
    <property type="entry name" value="PLP-binding_barrel"/>
</dbReference>
<dbReference type="SMART" id="SM01119">
    <property type="entry name" value="D-ser_dehydrat"/>
    <property type="match status" value="1"/>
</dbReference>
<evidence type="ECO:0000313" key="4">
    <source>
        <dbReference type="EMBL" id="QPC82589.1"/>
    </source>
</evidence>
<gene>
    <name evidence="4" type="ORF">G4Y79_23350</name>
</gene>
<feature type="domain" description="D-serine dehydratase-like" evidence="3">
    <location>
        <begin position="250"/>
        <end position="341"/>
    </location>
</feature>
<protein>
    <submittedName>
        <fullName evidence="4">Alanine racemase</fullName>
    </submittedName>
</protein>
<dbReference type="InterPro" id="IPR051466">
    <property type="entry name" value="D-amino_acid_metab_enzyme"/>
</dbReference>
<dbReference type="InterPro" id="IPR026956">
    <property type="entry name" value="D-ser_dehydrat-like_dom"/>
</dbReference>
<dbReference type="Pfam" id="PF14031">
    <property type="entry name" value="D-ser_dehydrat"/>
    <property type="match status" value="1"/>
</dbReference>
<reference evidence="4 5" key="1">
    <citation type="submission" date="2020-02" db="EMBL/GenBank/DDBJ databases">
        <authorList>
            <person name="Zheng R.K."/>
            <person name="Sun C.M."/>
        </authorList>
    </citation>
    <scope>NUCLEOTIDE SEQUENCE [LARGE SCALE GENOMIC DNA]</scope>
    <source>
        <strain evidence="5">rifampicinis</strain>
    </source>
</reference>
<organism evidence="4 5">
    <name type="scientific">Phototrophicus methaneseepsis</name>
    <dbReference type="NCBI Taxonomy" id="2710758"/>
    <lineage>
        <taxon>Bacteria</taxon>
        <taxon>Bacillati</taxon>
        <taxon>Chloroflexota</taxon>
        <taxon>Candidatus Thermofontia</taxon>
        <taxon>Phototrophicales</taxon>
        <taxon>Phototrophicaceae</taxon>
        <taxon>Phototrophicus</taxon>
    </lineage>
</organism>
<dbReference type="Proteomes" id="UP000594468">
    <property type="component" value="Chromosome"/>
</dbReference>
<dbReference type="InterPro" id="IPR042208">
    <property type="entry name" value="D-ser_dehydrat-like_sf"/>
</dbReference>
<evidence type="ECO:0000256" key="2">
    <source>
        <dbReference type="ARBA" id="ARBA00023239"/>
    </source>
</evidence>
<evidence type="ECO:0000256" key="1">
    <source>
        <dbReference type="ARBA" id="ARBA00005323"/>
    </source>
</evidence>
<evidence type="ECO:0000259" key="3">
    <source>
        <dbReference type="SMART" id="SM01119"/>
    </source>
</evidence>
<dbReference type="RefSeq" id="WP_195170658.1">
    <property type="nucleotide sequence ID" value="NZ_CP062983.1"/>
</dbReference>
<dbReference type="GO" id="GO:0008721">
    <property type="term" value="F:D-serine ammonia-lyase activity"/>
    <property type="evidence" value="ECO:0007669"/>
    <property type="project" value="TreeGrafter"/>
</dbReference>
<dbReference type="Gene3D" id="2.40.37.20">
    <property type="entry name" value="D-serine dehydratase-like domain"/>
    <property type="match status" value="1"/>
</dbReference>
<dbReference type="GO" id="GO:0036088">
    <property type="term" value="P:D-serine catabolic process"/>
    <property type="evidence" value="ECO:0007669"/>
    <property type="project" value="TreeGrafter"/>
</dbReference>
<comment type="similarity">
    <text evidence="1">Belongs to the DSD1 family.</text>
</comment>
<dbReference type="PANTHER" id="PTHR28004">
    <property type="entry name" value="ZGC:162816-RELATED"/>
    <property type="match status" value="1"/>
</dbReference>
<dbReference type="Pfam" id="PF01168">
    <property type="entry name" value="Ala_racemase_N"/>
    <property type="match status" value="1"/>
</dbReference>
<proteinExistence type="inferred from homology"/>
<evidence type="ECO:0000313" key="5">
    <source>
        <dbReference type="Proteomes" id="UP000594468"/>
    </source>
</evidence>
<dbReference type="SUPFAM" id="SSF51419">
    <property type="entry name" value="PLP-binding barrel"/>
    <property type="match status" value="1"/>
</dbReference>
<dbReference type="EMBL" id="CP062983">
    <property type="protein sequence ID" value="QPC82589.1"/>
    <property type="molecule type" value="Genomic_DNA"/>
</dbReference>
<dbReference type="AlphaFoldDB" id="A0A7S8IEL9"/>
<sequence>MQTSPIQSPTIQTIDDLETPCVVIDMDIMERNIATMQAKCDALGLQFRPHIKTHKTPDIARRQIEAGAVGIACQKVSEAAVFVDAGFDDIQLPYNIVGEKKTARLAQLAKRAKITVTADSAPVIEGLATAAQNAGVTINVMVELVSLKRRTGTTPEMALALAKHIVDLEGLHFAGIMIYPSDAAIRPRLLATLELLAENDIPVETVSGGGSGAILEAAQLPELTEMRIGTYVFWDWSSADKGWARFEDCAMTVRAMVVSAQEPDRIILDSGSKTLTPEVRDGLYGYIVEYPEARIYQLNEEHAYVDFTACESTPQVGDIVRIIPVHTCVVTNMFNQIYGVRGDKIDTVWDVAARGLVW</sequence>
<dbReference type="InterPro" id="IPR001608">
    <property type="entry name" value="Ala_racemase_N"/>
</dbReference>
<keyword evidence="5" id="KW-1185">Reference proteome</keyword>